<reference evidence="2" key="1">
    <citation type="submission" date="2006-10" db="EMBL/GenBank/DDBJ databases">
        <authorList>
            <person name="Amadeo P."/>
            <person name="Zhao Q."/>
            <person name="Wortman J."/>
            <person name="Fraser-Liggett C."/>
            <person name="Carlton J."/>
        </authorList>
    </citation>
    <scope>NUCLEOTIDE SEQUENCE</scope>
    <source>
        <strain evidence="2">G3</strain>
    </source>
</reference>
<keyword evidence="3" id="KW-1185">Reference proteome</keyword>
<name>A2E1E9_TRIV3</name>
<evidence type="ECO:0000313" key="3">
    <source>
        <dbReference type="Proteomes" id="UP000001542"/>
    </source>
</evidence>
<protein>
    <submittedName>
        <fullName evidence="2">Uncharacterized protein</fullName>
    </submittedName>
</protein>
<dbReference type="KEGG" id="tva:75649602"/>
<evidence type="ECO:0000256" key="1">
    <source>
        <dbReference type="SAM" id="MobiDB-lite"/>
    </source>
</evidence>
<feature type="compositionally biased region" description="Pro residues" evidence="1">
    <location>
        <begin position="42"/>
        <end position="54"/>
    </location>
</feature>
<sequence length="54" mass="5959">MHDEANVSLIDNKQEIISTPAKNIDEFKDMETIPLVGNPSPAKEPVPAFPPMIQ</sequence>
<gene>
    <name evidence="2" type="ORF">TVAG_343450</name>
</gene>
<accession>A2E1E9</accession>
<dbReference type="Proteomes" id="UP000001542">
    <property type="component" value="Unassembled WGS sequence"/>
</dbReference>
<evidence type="ECO:0000313" key="2">
    <source>
        <dbReference type="EMBL" id="EAY13516.1"/>
    </source>
</evidence>
<proteinExistence type="predicted"/>
<dbReference type="InParanoid" id="A2E1E9"/>
<dbReference type="VEuPathDB" id="TrichDB:TVAGG3_0320010"/>
<dbReference type="RefSeq" id="XP_001325739.1">
    <property type="nucleotide sequence ID" value="XM_001325704.1"/>
</dbReference>
<reference evidence="2" key="2">
    <citation type="journal article" date="2007" name="Science">
        <title>Draft genome sequence of the sexually transmitted pathogen Trichomonas vaginalis.</title>
        <authorList>
            <person name="Carlton J.M."/>
            <person name="Hirt R.P."/>
            <person name="Silva J.C."/>
            <person name="Delcher A.L."/>
            <person name="Schatz M."/>
            <person name="Zhao Q."/>
            <person name="Wortman J.R."/>
            <person name="Bidwell S.L."/>
            <person name="Alsmark U.C.M."/>
            <person name="Besteiro S."/>
            <person name="Sicheritz-Ponten T."/>
            <person name="Noel C.J."/>
            <person name="Dacks J.B."/>
            <person name="Foster P.G."/>
            <person name="Simillion C."/>
            <person name="Van de Peer Y."/>
            <person name="Miranda-Saavedra D."/>
            <person name="Barton G.J."/>
            <person name="Westrop G.D."/>
            <person name="Mueller S."/>
            <person name="Dessi D."/>
            <person name="Fiori P.L."/>
            <person name="Ren Q."/>
            <person name="Paulsen I."/>
            <person name="Zhang H."/>
            <person name="Bastida-Corcuera F.D."/>
            <person name="Simoes-Barbosa A."/>
            <person name="Brown M.T."/>
            <person name="Hayes R.D."/>
            <person name="Mukherjee M."/>
            <person name="Okumura C.Y."/>
            <person name="Schneider R."/>
            <person name="Smith A.J."/>
            <person name="Vanacova S."/>
            <person name="Villalvazo M."/>
            <person name="Haas B.J."/>
            <person name="Pertea M."/>
            <person name="Feldblyum T.V."/>
            <person name="Utterback T.R."/>
            <person name="Shu C.L."/>
            <person name="Osoegawa K."/>
            <person name="de Jong P.J."/>
            <person name="Hrdy I."/>
            <person name="Horvathova L."/>
            <person name="Zubacova Z."/>
            <person name="Dolezal P."/>
            <person name="Malik S.B."/>
            <person name="Logsdon J.M. Jr."/>
            <person name="Henze K."/>
            <person name="Gupta A."/>
            <person name="Wang C.C."/>
            <person name="Dunne R.L."/>
            <person name="Upcroft J.A."/>
            <person name="Upcroft P."/>
            <person name="White O."/>
            <person name="Salzberg S.L."/>
            <person name="Tang P."/>
            <person name="Chiu C.-H."/>
            <person name="Lee Y.-S."/>
            <person name="Embley T.M."/>
            <person name="Coombs G.H."/>
            <person name="Mottram J.C."/>
            <person name="Tachezy J."/>
            <person name="Fraser-Liggett C.M."/>
            <person name="Johnson P.J."/>
        </authorList>
    </citation>
    <scope>NUCLEOTIDE SEQUENCE [LARGE SCALE GENOMIC DNA]</scope>
    <source>
        <strain evidence="2">G3</strain>
    </source>
</reference>
<dbReference type="EMBL" id="DS113284">
    <property type="protein sequence ID" value="EAY13516.1"/>
    <property type="molecule type" value="Genomic_DNA"/>
</dbReference>
<organism evidence="2 3">
    <name type="scientific">Trichomonas vaginalis (strain ATCC PRA-98 / G3)</name>
    <dbReference type="NCBI Taxonomy" id="412133"/>
    <lineage>
        <taxon>Eukaryota</taxon>
        <taxon>Metamonada</taxon>
        <taxon>Parabasalia</taxon>
        <taxon>Trichomonadida</taxon>
        <taxon>Trichomonadidae</taxon>
        <taxon>Trichomonas</taxon>
    </lineage>
</organism>
<feature type="region of interest" description="Disordered" evidence="1">
    <location>
        <begin position="32"/>
        <end position="54"/>
    </location>
</feature>
<dbReference type="AlphaFoldDB" id="A2E1E9"/>
<dbReference type="VEuPathDB" id="TrichDB:TVAG_343450"/>